<evidence type="ECO:0000256" key="1">
    <source>
        <dbReference type="ARBA" id="ARBA00001947"/>
    </source>
</evidence>
<dbReference type="SMART" id="SM00829">
    <property type="entry name" value="PKS_ER"/>
    <property type="match status" value="1"/>
</dbReference>
<dbReference type="GO" id="GO:0008270">
    <property type="term" value="F:zinc ion binding"/>
    <property type="evidence" value="ECO:0007669"/>
    <property type="project" value="InterPro"/>
</dbReference>
<dbReference type="InterPro" id="IPR020843">
    <property type="entry name" value="ER"/>
</dbReference>
<keyword evidence="3 6" id="KW-0479">Metal-binding</keyword>
<feature type="domain" description="Enoyl reductase (ER)" evidence="7">
    <location>
        <begin position="12"/>
        <end position="356"/>
    </location>
</feature>
<evidence type="ECO:0000256" key="4">
    <source>
        <dbReference type="ARBA" id="ARBA00022833"/>
    </source>
</evidence>
<dbReference type="InterPro" id="IPR011032">
    <property type="entry name" value="GroES-like_sf"/>
</dbReference>
<sequence>MADTNKGMIVRGKDDMSMEDLPMPGAPQAGECLIRVKEVGICGSDVHFYKNGSVGGYDVKSPMIIGHEGAGIVEQLGEGVTGLKVGDRVALEPAVPCGHCALCKSGRYNLCPEIKCFGTPPNNGCMTRYVRHPASMCFKLPDNVSLEEGVMIEPLAVAAYACINRAEVKEGDNVLVFGDGPIGTMSAMVASALGANRILVCGHHTDKLEGIVEDCPKAEILNVKGAGDFNSVADRIKSVFQGPADCAVDTTGAQDAVSACIRATQSGGKVAMVGIGKVQMELPVIDSIVREVDVRGSFRFCHTYPTCIDMISSGKVNVKQLITHRYHFNNDDVLQAFEDCSKGVGKDGRFTNKCMIDID</sequence>
<dbReference type="PROSITE" id="PS00059">
    <property type="entry name" value="ADH_ZINC"/>
    <property type="match status" value="1"/>
</dbReference>
<dbReference type="PANTHER" id="PTHR43161">
    <property type="entry name" value="SORBITOL DEHYDROGENASE"/>
    <property type="match status" value="1"/>
</dbReference>
<dbReference type="Gene3D" id="3.90.180.10">
    <property type="entry name" value="Medium-chain alcohol dehydrogenases, catalytic domain"/>
    <property type="match status" value="1"/>
</dbReference>
<dbReference type="CDD" id="cd05285">
    <property type="entry name" value="sorbitol_DH"/>
    <property type="match status" value="1"/>
</dbReference>
<evidence type="ECO:0000256" key="6">
    <source>
        <dbReference type="RuleBase" id="RU361277"/>
    </source>
</evidence>
<gene>
    <name evidence="8" type="ORF">FOL47_007182</name>
</gene>
<evidence type="ECO:0000256" key="5">
    <source>
        <dbReference type="ARBA" id="ARBA00023002"/>
    </source>
</evidence>
<keyword evidence="4 6" id="KW-0862">Zinc</keyword>
<comment type="caution">
    <text evidence="8">The sequence shown here is derived from an EMBL/GenBank/DDBJ whole genome shotgun (WGS) entry which is preliminary data.</text>
</comment>
<dbReference type="AlphaFoldDB" id="A0A7J6LM92"/>
<dbReference type="Pfam" id="PF08240">
    <property type="entry name" value="ADH_N"/>
    <property type="match status" value="1"/>
</dbReference>
<evidence type="ECO:0000256" key="2">
    <source>
        <dbReference type="ARBA" id="ARBA00008072"/>
    </source>
</evidence>
<name>A0A7J6LM92_PERCH</name>
<dbReference type="OrthoDB" id="1879366at2759"/>
<dbReference type="SUPFAM" id="SSF51735">
    <property type="entry name" value="NAD(P)-binding Rossmann-fold domains"/>
    <property type="match status" value="1"/>
</dbReference>
<keyword evidence="9" id="KW-1185">Reference proteome</keyword>
<keyword evidence="5" id="KW-0560">Oxidoreductase</keyword>
<dbReference type="InterPro" id="IPR002328">
    <property type="entry name" value="ADH_Zn_CS"/>
</dbReference>
<dbReference type="EMBL" id="JAAPAO010000415">
    <property type="protein sequence ID" value="KAF4660388.1"/>
    <property type="molecule type" value="Genomic_DNA"/>
</dbReference>
<proteinExistence type="inferred from homology"/>
<reference evidence="8 9" key="1">
    <citation type="submission" date="2020-04" db="EMBL/GenBank/DDBJ databases">
        <title>Perkinsus chesapeaki whole genome sequence.</title>
        <authorList>
            <person name="Bogema D.R."/>
        </authorList>
    </citation>
    <scope>NUCLEOTIDE SEQUENCE [LARGE SCALE GENOMIC DNA]</scope>
    <source>
        <strain evidence="8">ATCC PRA-425</strain>
    </source>
</reference>
<evidence type="ECO:0000313" key="9">
    <source>
        <dbReference type="Proteomes" id="UP000591131"/>
    </source>
</evidence>
<dbReference type="InterPro" id="IPR013154">
    <property type="entry name" value="ADH-like_N"/>
</dbReference>
<evidence type="ECO:0000256" key="3">
    <source>
        <dbReference type="ARBA" id="ARBA00022723"/>
    </source>
</evidence>
<evidence type="ECO:0000259" key="7">
    <source>
        <dbReference type="SMART" id="SM00829"/>
    </source>
</evidence>
<dbReference type="SUPFAM" id="SSF50129">
    <property type="entry name" value="GroES-like"/>
    <property type="match status" value="1"/>
</dbReference>
<organism evidence="8 9">
    <name type="scientific">Perkinsus chesapeaki</name>
    <name type="common">Clam parasite</name>
    <name type="synonym">Perkinsus andrewsi</name>
    <dbReference type="NCBI Taxonomy" id="330153"/>
    <lineage>
        <taxon>Eukaryota</taxon>
        <taxon>Sar</taxon>
        <taxon>Alveolata</taxon>
        <taxon>Perkinsozoa</taxon>
        <taxon>Perkinsea</taxon>
        <taxon>Perkinsida</taxon>
        <taxon>Perkinsidae</taxon>
        <taxon>Perkinsus</taxon>
    </lineage>
</organism>
<comment type="similarity">
    <text evidence="2 6">Belongs to the zinc-containing alcohol dehydrogenase family.</text>
</comment>
<protein>
    <recommendedName>
        <fullName evidence="7">Enoyl reductase (ER) domain-containing protein</fullName>
    </recommendedName>
</protein>
<dbReference type="InterPro" id="IPR045306">
    <property type="entry name" value="SDH-like"/>
</dbReference>
<dbReference type="InterPro" id="IPR013149">
    <property type="entry name" value="ADH-like_C"/>
</dbReference>
<dbReference type="Proteomes" id="UP000591131">
    <property type="component" value="Unassembled WGS sequence"/>
</dbReference>
<dbReference type="Pfam" id="PF00107">
    <property type="entry name" value="ADH_zinc_N"/>
    <property type="match status" value="1"/>
</dbReference>
<dbReference type="InterPro" id="IPR036291">
    <property type="entry name" value="NAD(P)-bd_dom_sf"/>
</dbReference>
<dbReference type="Gene3D" id="3.40.50.720">
    <property type="entry name" value="NAD(P)-binding Rossmann-like Domain"/>
    <property type="match status" value="1"/>
</dbReference>
<accession>A0A7J6LM92</accession>
<comment type="cofactor">
    <cofactor evidence="1 6">
        <name>Zn(2+)</name>
        <dbReference type="ChEBI" id="CHEBI:29105"/>
    </cofactor>
</comment>
<evidence type="ECO:0000313" key="8">
    <source>
        <dbReference type="EMBL" id="KAF4660388.1"/>
    </source>
</evidence>
<dbReference type="PANTHER" id="PTHR43161:SF9">
    <property type="entry name" value="SORBITOL DEHYDROGENASE"/>
    <property type="match status" value="1"/>
</dbReference>
<dbReference type="GO" id="GO:0016616">
    <property type="term" value="F:oxidoreductase activity, acting on the CH-OH group of donors, NAD or NADP as acceptor"/>
    <property type="evidence" value="ECO:0007669"/>
    <property type="project" value="InterPro"/>
</dbReference>